<evidence type="ECO:0000313" key="1">
    <source>
        <dbReference type="EMBL" id="PTQ35195.1"/>
    </source>
</evidence>
<organism evidence="1 2">
    <name type="scientific">Marchantia polymorpha</name>
    <name type="common">Common liverwort</name>
    <name type="synonym">Marchantia aquatica</name>
    <dbReference type="NCBI Taxonomy" id="3197"/>
    <lineage>
        <taxon>Eukaryota</taxon>
        <taxon>Viridiplantae</taxon>
        <taxon>Streptophyta</taxon>
        <taxon>Embryophyta</taxon>
        <taxon>Marchantiophyta</taxon>
        <taxon>Marchantiopsida</taxon>
        <taxon>Marchantiidae</taxon>
        <taxon>Marchantiales</taxon>
        <taxon>Marchantiaceae</taxon>
        <taxon>Marchantia</taxon>
    </lineage>
</organism>
<dbReference type="Proteomes" id="UP000244005">
    <property type="component" value="Unassembled WGS sequence"/>
</dbReference>
<reference evidence="2" key="1">
    <citation type="journal article" date="2017" name="Cell">
        <title>Insights into land plant evolution garnered from the Marchantia polymorpha genome.</title>
        <authorList>
            <person name="Bowman J.L."/>
            <person name="Kohchi T."/>
            <person name="Yamato K.T."/>
            <person name="Jenkins J."/>
            <person name="Shu S."/>
            <person name="Ishizaki K."/>
            <person name="Yamaoka S."/>
            <person name="Nishihama R."/>
            <person name="Nakamura Y."/>
            <person name="Berger F."/>
            <person name="Adam C."/>
            <person name="Aki S.S."/>
            <person name="Althoff F."/>
            <person name="Araki T."/>
            <person name="Arteaga-Vazquez M.A."/>
            <person name="Balasubrmanian S."/>
            <person name="Barry K."/>
            <person name="Bauer D."/>
            <person name="Boehm C.R."/>
            <person name="Briginshaw L."/>
            <person name="Caballero-Perez J."/>
            <person name="Catarino B."/>
            <person name="Chen F."/>
            <person name="Chiyoda S."/>
            <person name="Chovatia M."/>
            <person name="Davies K.M."/>
            <person name="Delmans M."/>
            <person name="Demura T."/>
            <person name="Dierschke T."/>
            <person name="Dolan L."/>
            <person name="Dorantes-Acosta A.E."/>
            <person name="Eklund D.M."/>
            <person name="Florent S.N."/>
            <person name="Flores-Sandoval E."/>
            <person name="Fujiyama A."/>
            <person name="Fukuzawa H."/>
            <person name="Galik B."/>
            <person name="Grimanelli D."/>
            <person name="Grimwood J."/>
            <person name="Grossniklaus U."/>
            <person name="Hamada T."/>
            <person name="Haseloff J."/>
            <person name="Hetherington A.J."/>
            <person name="Higo A."/>
            <person name="Hirakawa Y."/>
            <person name="Hundley H.N."/>
            <person name="Ikeda Y."/>
            <person name="Inoue K."/>
            <person name="Inoue S.I."/>
            <person name="Ishida S."/>
            <person name="Jia Q."/>
            <person name="Kakita M."/>
            <person name="Kanazawa T."/>
            <person name="Kawai Y."/>
            <person name="Kawashima T."/>
            <person name="Kennedy M."/>
            <person name="Kinose K."/>
            <person name="Kinoshita T."/>
            <person name="Kohara Y."/>
            <person name="Koide E."/>
            <person name="Komatsu K."/>
            <person name="Kopischke S."/>
            <person name="Kubo M."/>
            <person name="Kyozuka J."/>
            <person name="Lagercrantz U."/>
            <person name="Lin S.S."/>
            <person name="Lindquist E."/>
            <person name="Lipzen A.M."/>
            <person name="Lu C.W."/>
            <person name="De Luna E."/>
            <person name="Martienssen R.A."/>
            <person name="Minamino N."/>
            <person name="Mizutani M."/>
            <person name="Mizutani M."/>
            <person name="Mochizuki N."/>
            <person name="Monte I."/>
            <person name="Mosher R."/>
            <person name="Nagasaki H."/>
            <person name="Nakagami H."/>
            <person name="Naramoto S."/>
            <person name="Nishitani K."/>
            <person name="Ohtani M."/>
            <person name="Okamoto T."/>
            <person name="Okumura M."/>
            <person name="Phillips J."/>
            <person name="Pollak B."/>
            <person name="Reinders A."/>
            <person name="Rovekamp M."/>
            <person name="Sano R."/>
            <person name="Sawa S."/>
            <person name="Schmid M.W."/>
            <person name="Shirakawa M."/>
            <person name="Solano R."/>
            <person name="Spunde A."/>
            <person name="Suetsugu N."/>
            <person name="Sugano S."/>
            <person name="Sugiyama A."/>
            <person name="Sun R."/>
            <person name="Suzuki Y."/>
            <person name="Takenaka M."/>
            <person name="Takezawa D."/>
            <person name="Tomogane H."/>
            <person name="Tsuzuki M."/>
            <person name="Ueda T."/>
            <person name="Umeda M."/>
            <person name="Ward J.M."/>
            <person name="Watanabe Y."/>
            <person name="Yazaki K."/>
            <person name="Yokoyama R."/>
            <person name="Yoshitake Y."/>
            <person name="Yotsui I."/>
            <person name="Zachgo S."/>
            <person name="Schmutz J."/>
        </authorList>
    </citation>
    <scope>NUCLEOTIDE SEQUENCE [LARGE SCALE GENOMIC DNA]</scope>
    <source>
        <strain evidence="2">Tak-1</strain>
    </source>
</reference>
<gene>
    <name evidence="1" type="ORF">MARPO_0073s0069</name>
</gene>
<evidence type="ECO:0000313" key="2">
    <source>
        <dbReference type="Proteomes" id="UP000244005"/>
    </source>
</evidence>
<dbReference type="EMBL" id="KZ772745">
    <property type="protein sequence ID" value="PTQ35195.1"/>
    <property type="molecule type" value="Genomic_DNA"/>
</dbReference>
<proteinExistence type="predicted"/>
<name>A0A2R6WMX1_MARPO</name>
<sequence>MYANPRTLGFPGVGVKPKMKPMSLTSTASALEDITYITFCTLVYIILFSRDCLRFWVEEDVKQRQTERERERRRRRRKVNHYQKSNTVSMCTKGVDYCERGSRCSTVVEFFASVYLDFSYADDSLRDECHSQRLVWDEHADTDLMY</sequence>
<protein>
    <submittedName>
        <fullName evidence="1">Uncharacterized protein</fullName>
    </submittedName>
</protein>
<dbReference type="Gramene" id="Mp5g18710.1">
    <property type="protein sequence ID" value="Mp5g18710.1.cds"/>
    <property type="gene ID" value="Mp5g18710"/>
</dbReference>
<keyword evidence="2" id="KW-1185">Reference proteome</keyword>
<dbReference type="AlphaFoldDB" id="A0A2R6WMX1"/>
<accession>A0A2R6WMX1</accession>